<dbReference type="InterPro" id="IPR007213">
    <property type="entry name" value="Ppm1/Ppm2/Tcmp"/>
</dbReference>
<organism evidence="9">
    <name type="scientific">Chlamydomonas leiostraca</name>
    <dbReference type="NCBI Taxonomy" id="1034604"/>
    <lineage>
        <taxon>Eukaryota</taxon>
        <taxon>Viridiplantae</taxon>
        <taxon>Chlorophyta</taxon>
        <taxon>core chlorophytes</taxon>
        <taxon>Chlorophyceae</taxon>
        <taxon>CS clade</taxon>
        <taxon>Chlamydomonadales</taxon>
        <taxon>Chlamydomonadaceae</taxon>
        <taxon>Chlamydomonas</taxon>
    </lineage>
</organism>
<evidence type="ECO:0000256" key="6">
    <source>
        <dbReference type="PIRNR" id="PIRNR016305"/>
    </source>
</evidence>
<keyword evidence="6" id="KW-0472">Membrane</keyword>
<dbReference type="EC" id="2.1.1.233" evidence="6"/>
<dbReference type="EMBL" id="HBFB01035482">
    <property type="protein sequence ID" value="CAD8695742.1"/>
    <property type="molecule type" value="Transcribed_RNA"/>
</dbReference>
<feature type="binding site" evidence="7">
    <location>
        <position position="88"/>
    </location>
    <ligand>
        <name>S-adenosyl-L-methionine</name>
        <dbReference type="ChEBI" id="CHEBI:59789"/>
    </ligand>
</feature>
<comment type="catalytic activity">
    <reaction evidence="1 6">
        <text>[phosphatase 2A protein]-C-terminal L-leucine + S-adenosyl-L-methionine = [phosphatase 2A protein]-C-terminal L-leucine methyl ester + S-adenosyl-L-homocysteine</text>
        <dbReference type="Rhea" id="RHEA:48544"/>
        <dbReference type="Rhea" id="RHEA-COMP:12134"/>
        <dbReference type="Rhea" id="RHEA-COMP:12135"/>
        <dbReference type="ChEBI" id="CHEBI:57856"/>
        <dbReference type="ChEBI" id="CHEBI:59789"/>
        <dbReference type="ChEBI" id="CHEBI:90516"/>
        <dbReference type="ChEBI" id="CHEBI:90517"/>
        <dbReference type="EC" id="2.1.1.233"/>
    </reaction>
</comment>
<dbReference type="Pfam" id="PF04072">
    <property type="entry name" value="LCM"/>
    <property type="match status" value="2"/>
</dbReference>
<feature type="compositionally biased region" description="Gly residues" evidence="8">
    <location>
        <begin position="150"/>
        <end position="163"/>
    </location>
</feature>
<comment type="function">
    <text evidence="6">Involved in brassinosteroid (BR) signaling.</text>
</comment>
<evidence type="ECO:0000256" key="8">
    <source>
        <dbReference type="SAM" id="MobiDB-lite"/>
    </source>
</evidence>
<evidence type="ECO:0000256" key="7">
    <source>
        <dbReference type="PIRSR" id="PIRSR016305-1"/>
    </source>
</evidence>
<evidence type="ECO:0000313" key="9">
    <source>
        <dbReference type="EMBL" id="CAD8695742.1"/>
    </source>
</evidence>
<sequence>MLGLRMPTGSDVQVQGTNDDAQVSKLSCAKGGYFKDEYIQYFVRRASKRSPLINRGYYSRYAALRQLLLNFLSCTKAAGLPSQVLVLGAGFDTTWFQLAAEGQQPDRYLEVDFKEVTARKVGIIKQQPTLLNLVQTVNSQAAAAAAGDAGAGAQQGAGSGGQGDAAATAGSAEAQGGSSGQAAGSGGMPPPPVPARAGGDGAGSAAQAGGGVHIEPTAGELVSNCYTVLPVDLRDPVAFAAAVQRAGFDTSLPTYILSECVLVYMEPEHSSAVVRWLAGHFKQAAAIAIYEQVKPGDAFGRQMVANLESRGCPLRGLPATPTLDAHCRRLVDNGWGSAKSYDMDHLYKHALDPADRARVEKLEVFDEFEEWHMIQEHYSISVGTNSAGGGRCPPGLLSSLGFNAPGASLDAAARN</sequence>
<feature type="binding site" evidence="7">
    <location>
        <begin position="232"/>
        <end position="233"/>
    </location>
    <ligand>
        <name>S-adenosyl-L-methionine</name>
        <dbReference type="ChEBI" id="CHEBI:59789"/>
    </ligand>
</feature>
<evidence type="ECO:0000256" key="2">
    <source>
        <dbReference type="ARBA" id="ARBA00010703"/>
    </source>
</evidence>
<gene>
    <name evidence="9" type="ORF">CLEI1391_LOCUS19928</name>
</gene>
<dbReference type="GO" id="GO:0018423">
    <property type="term" value="F:protein C-terminal leucine carboxyl O-methyltransferase activity"/>
    <property type="evidence" value="ECO:0007669"/>
    <property type="project" value="UniProtKB-EC"/>
</dbReference>
<dbReference type="GO" id="GO:0016020">
    <property type="term" value="C:membrane"/>
    <property type="evidence" value="ECO:0007669"/>
    <property type="project" value="UniProtKB-SubCell"/>
</dbReference>
<dbReference type="PIRSF" id="PIRSF016305">
    <property type="entry name" value="LCM_mtfrase"/>
    <property type="match status" value="1"/>
</dbReference>
<feature type="binding site" evidence="7">
    <location>
        <position position="259"/>
    </location>
    <ligand>
        <name>S-adenosyl-L-methionine</name>
        <dbReference type="ChEBI" id="CHEBI:59789"/>
    </ligand>
</feature>
<proteinExistence type="inferred from homology"/>
<feature type="compositionally biased region" description="Gly residues" evidence="8">
    <location>
        <begin position="177"/>
        <end position="187"/>
    </location>
</feature>
<comment type="similarity">
    <text evidence="2 6">Belongs to the methyltransferase superfamily. LCMT family.</text>
</comment>
<keyword evidence="5 6" id="KW-0949">S-adenosyl-L-methionine</keyword>
<evidence type="ECO:0000256" key="5">
    <source>
        <dbReference type="ARBA" id="ARBA00022691"/>
    </source>
</evidence>
<feature type="compositionally biased region" description="Gly residues" evidence="8">
    <location>
        <begin position="198"/>
        <end position="210"/>
    </location>
</feature>
<dbReference type="Gene3D" id="3.40.50.150">
    <property type="entry name" value="Vaccinia Virus protein VP39"/>
    <property type="match status" value="1"/>
</dbReference>
<accession>A0A7S0X2D9</accession>
<dbReference type="PANTHER" id="PTHR13600:SF21">
    <property type="entry name" value="LEUCINE CARBOXYL METHYLTRANSFERASE 1"/>
    <property type="match status" value="1"/>
</dbReference>
<keyword evidence="4 6" id="KW-0808">Transferase</keyword>
<reference evidence="9" key="1">
    <citation type="submission" date="2021-01" db="EMBL/GenBank/DDBJ databases">
        <authorList>
            <person name="Corre E."/>
            <person name="Pelletier E."/>
            <person name="Niang G."/>
            <person name="Scheremetjew M."/>
            <person name="Finn R."/>
            <person name="Kale V."/>
            <person name="Holt S."/>
            <person name="Cochrane G."/>
            <person name="Meng A."/>
            <person name="Brown T."/>
            <person name="Cohen L."/>
        </authorList>
    </citation>
    <scope>NUCLEOTIDE SEQUENCE</scope>
    <source>
        <strain evidence="9">SAG 11-49</strain>
    </source>
</reference>
<dbReference type="SUPFAM" id="SSF53335">
    <property type="entry name" value="S-adenosyl-L-methionine-dependent methyltransferases"/>
    <property type="match status" value="2"/>
</dbReference>
<evidence type="ECO:0000256" key="3">
    <source>
        <dbReference type="ARBA" id="ARBA00022603"/>
    </source>
</evidence>
<feature type="compositionally biased region" description="Low complexity" evidence="8">
    <location>
        <begin position="164"/>
        <end position="176"/>
    </location>
</feature>
<dbReference type="InterPro" id="IPR016651">
    <property type="entry name" value="LCMT1"/>
</dbReference>
<evidence type="ECO:0000256" key="1">
    <source>
        <dbReference type="ARBA" id="ARBA00000724"/>
    </source>
</evidence>
<dbReference type="InterPro" id="IPR029063">
    <property type="entry name" value="SAM-dependent_MTases_sf"/>
</dbReference>
<name>A0A7S0X2D9_9CHLO</name>
<dbReference type="PANTHER" id="PTHR13600">
    <property type="entry name" value="LEUCINE CARBOXYL METHYLTRANSFERASE"/>
    <property type="match status" value="1"/>
</dbReference>
<protein>
    <recommendedName>
        <fullName evidence="6">Leucine carboxyl methyltransferase 1 homolog</fullName>
        <ecNumber evidence="6">2.1.1.233</ecNumber>
    </recommendedName>
</protein>
<evidence type="ECO:0000256" key="4">
    <source>
        <dbReference type="ARBA" id="ARBA00022679"/>
    </source>
</evidence>
<feature type="binding site" evidence="7">
    <location>
        <position position="60"/>
    </location>
    <ligand>
        <name>S-adenosyl-L-methionine</name>
        <dbReference type="ChEBI" id="CHEBI:59789"/>
    </ligand>
</feature>
<comment type="subcellular location">
    <subcellularLocation>
        <location evidence="6">Cytoplasm</location>
    </subcellularLocation>
    <subcellularLocation>
        <location evidence="6">Membrane</location>
        <topology evidence="6">Peripheral membrane protein</topology>
    </subcellularLocation>
</comment>
<dbReference type="GO" id="GO:0032259">
    <property type="term" value="P:methylation"/>
    <property type="evidence" value="ECO:0007669"/>
    <property type="project" value="UniProtKB-KW"/>
</dbReference>
<dbReference type="AlphaFoldDB" id="A0A7S0X2D9"/>
<dbReference type="GO" id="GO:0005737">
    <property type="term" value="C:cytoplasm"/>
    <property type="evidence" value="ECO:0007669"/>
    <property type="project" value="UniProtKB-SubCell"/>
</dbReference>
<feature type="region of interest" description="Disordered" evidence="8">
    <location>
        <begin position="150"/>
        <end position="210"/>
    </location>
</feature>
<keyword evidence="3 6" id="KW-0489">Methyltransferase</keyword>
<keyword evidence="6" id="KW-0963">Cytoplasm</keyword>